<dbReference type="InterPro" id="IPR036259">
    <property type="entry name" value="MFS_trans_sf"/>
</dbReference>
<keyword evidence="3" id="KW-0472">Membrane</keyword>
<dbReference type="GO" id="GO:0005886">
    <property type="term" value="C:plasma membrane"/>
    <property type="evidence" value="ECO:0007669"/>
    <property type="project" value="TreeGrafter"/>
</dbReference>
<proteinExistence type="inferred from homology"/>
<accession>A0A6V7UAW9</accession>
<feature type="region of interest" description="Disordered" evidence="2">
    <location>
        <begin position="524"/>
        <end position="552"/>
    </location>
</feature>
<reference evidence="4 5" key="1">
    <citation type="submission" date="2020-08" db="EMBL/GenBank/DDBJ databases">
        <authorList>
            <person name="Koutsovoulos G."/>
            <person name="Danchin GJ E."/>
        </authorList>
    </citation>
    <scope>NUCLEOTIDE SEQUENCE [LARGE SCALE GENOMIC DNA]</scope>
</reference>
<evidence type="ECO:0000256" key="3">
    <source>
        <dbReference type="SAM" id="Phobius"/>
    </source>
</evidence>
<feature type="compositionally biased region" description="Low complexity" evidence="2">
    <location>
        <begin position="529"/>
        <end position="545"/>
    </location>
</feature>
<evidence type="ECO:0000256" key="1">
    <source>
        <dbReference type="ARBA" id="ARBA00005773"/>
    </source>
</evidence>
<protein>
    <submittedName>
        <fullName evidence="4">Uncharacterized protein</fullName>
    </submittedName>
</protein>
<feature type="transmembrane region" description="Helical" evidence="3">
    <location>
        <begin position="222"/>
        <end position="241"/>
    </location>
</feature>
<evidence type="ECO:0000313" key="5">
    <source>
        <dbReference type="Proteomes" id="UP000580250"/>
    </source>
</evidence>
<dbReference type="Gene3D" id="1.20.1250.20">
    <property type="entry name" value="MFS general substrate transporter like domains"/>
    <property type="match status" value="1"/>
</dbReference>
<organism evidence="4 5">
    <name type="scientific">Meloidogyne enterolobii</name>
    <name type="common">Root-knot nematode worm</name>
    <name type="synonym">Meloidogyne mayaguensis</name>
    <dbReference type="NCBI Taxonomy" id="390850"/>
    <lineage>
        <taxon>Eukaryota</taxon>
        <taxon>Metazoa</taxon>
        <taxon>Ecdysozoa</taxon>
        <taxon>Nematoda</taxon>
        <taxon>Chromadorea</taxon>
        <taxon>Rhabditida</taxon>
        <taxon>Tylenchina</taxon>
        <taxon>Tylenchomorpha</taxon>
        <taxon>Tylenchoidea</taxon>
        <taxon>Meloidogynidae</taxon>
        <taxon>Meloidogyninae</taxon>
        <taxon>Meloidogyne</taxon>
    </lineage>
</organism>
<keyword evidence="3" id="KW-1133">Transmembrane helix</keyword>
<feature type="transmembrane region" description="Helical" evidence="3">
    <location>
        <begin position="162"/>
        <end position="179"/>
    </location>
</feature>
<comment type="caution">
    <text evidence="4">The sequence shown here is derived from an EMBL/GenBank/DDBJ whole genome shotgun (WGS) entry which is preliminary data.</text>
</comment>
<feature type="compositionally biased region" description="Polar residues" evidence="2">
    <location>
        <begin position="1"/>
        <end position="13"/>
    </location>
</feature>
<dbReference type="GO" id="GO:0090482">
    <property type="term" value="F:vitamin transmembrane transporter activity"/>
    <property type="evidence" value="ECO:0007669"/>
    <property type="project" value="InterPro"/>
</dbReference>
<feature type="transmembrane region" description="Helical" evidence="3">
    <location>
        <begin position="341"/>
        <end position="357"/>
    </location>
</feature>
<evidence type="ECO:0000313" key="4">
    <source>
        <dbReference type="EMBL" id="CAD2152005.1"/>
    </source>
</evidence>
<feature type="transmembrane region" description="Helical" evidence="3">
    <location>
        <begin position="390"/>
        <end position="410"/>
    </location>
</feature>
<dbReference type="InterPro" id="IPR002666">
    <property type="entry name" value="Folate_carrier"/>
</dbReference>
<dbReference type="Proteomes" id="UP000580250">
    <property type="component" value="Unassembled WGS sequence"/>
</dbReference>
<feature type="transmembrane region" description="Helical" evidence="3">
    <location>
        <begin position="191"/>
        <end position="210"/>
    </location>
</feature>
<gene>
    <name evidence="4" type="ORF">MENT_LOCUS10606</name>
</gene>
<name>A0A6V7UAW9_MELEN</name>
<dbReference type="Pfam" id="PF01770">
    <property type="entry name" value="Folate_carrier"/>
    <property type="match status" value="1"/>
</dbReference>
<feature type="region of interest" description="Disordered" evidence="2">
    <location>
        <begin position="1"/>
        <end position="29"/>
    </location>
</feature>
<dbReference type="PANTHER" id="PTHR10686:SF18">
    <property type="entry name" value="IP11787P-RELATED"/>
    <property type="match status" value="1"/>
</dbReference>
<feature type="transmembrane region" description="Helical" evidence="3">
    <location>
        <begin position="109"/>
        <end position="127"/>
    </location>
</feature>
<feature type="transmembrane region" description="Helical" evidence="3">
    <location>
        <begin position="300"/>
        <end position="321"/>
    </location>
</feature>
<dbReference type="PANTHER" id="PTHR10686">
    <property type="entry name" value="FOLATE TRANSPORTER"/>
    <property type="match status" value="1"/>
</dbReference>
<evidence type="ECO:0000256" key="2">
    <source>
        <dbReference type="SAM" id="MobiDB-lite"/>
    </source>
</evidence>
<dbReference type="NCBIfam" id="TIGR00806">
    <property type="entry name" value="rfc"/>
    <property type="match status" value="1"/>
</dbReference>
<feature type="transmembrane region" description="Helical" evidence="3">
    <location>
        <begin position="461"/>
        <end position="486"/>
    </location>
</feature>
<comment type="similarity">
    <text evidence="1">Belongs to the reduced folate carrier (RFC) transporter (TC 2.A.48) family.</text>
</comment>
<dbReference type="AlphaFoldDB" id="A0A6V7UAW9"/>
<dbReference type="SUPFAM" id="SSF103473">
    <property type="entry name" value="MFS general substrate transporter"/>
    <property type="match status" value="1"/>
</dbReference>
<keyword evidence="3" id="KW-0812">Transmembrane</keyword>
<dbReference type="OrthoDB" id="18814at2759"/>
<sequence length="552" mass="62651">MNNSESTSNLKNAENNDDAHQNLSNSQSTQRLSISTLSINFSQSASTRLKQINKNTKNWRITMLPALLCFYSLVKEIKVGEPYLFKYQTEYLNLTADQITGVIYPYTPYAYMTALVPIFLFTDLFLYKPTMFVEIIGQIVFRSTLVFGGSVISQIIGQISYGIASASEIAFFSYIYARLEKEQFRSLTSWTRAGTMAGRTTGYLFAQFLVLSHLSDLRTLNIIALIMPCFVLIICFILPRVHWKVMVTRMLEAKSNKIANIDSSEKKDIPLNYGQYLQFRTRRLHSEFIKIYSVGHIRKWSVWWAMTTCMSLQVALFSQTLWGEVQKGENGQSPFNGFAEASYTATATLAILALNAFPLDWDKWGEIALVLISSIDAIMLIIYANTESIWIMYLCYIGYRSLYQVMITIAQWNIAKKMLCESYGLVFGVNSFIALCLQSLLTVVVTDERGLGLKVRQQYLIYGFMHFVIALIFLLSVIFTVVGYCYRKCISKRTSKISSSNISNTFGNQQLSTADLTSKEDLENDFRDSTASSASTPNNTITSNSCENTRQR</sequence>
<feature type="transmembrane region" description="Helical" evidence="3">
    <location>
        <begin position="364"/>
        <end position="384"/>
    </location>
</feature>
<feature type="transmembrane region" description="Helical" evidence="3">
    <location>
        <begin position="422"/>
        <end position="441"/>
    </location>
</feature>
<dbReference type="EMBL" id="CAJEWN010000049">
    <property type="protein sequence ID" value="CAD2152005.1"/>
    <property type="molecule type" value="Genomic_DNA"/>
</dbReference>